<keyword evidence="1" id="KW-0472">Membrane</keyword>
<feature type="transmembrane region" description="Helical" evidence="1">
    <location>
        <begin position="612"/>
        <end position="628"/>
    </location>
</feature>
<dbReference type="HOGENOM" id="CLU_249512_0_0_1"/>
<dbReference type="OMA" id="MVKMEAP"/>
<organism evidence="3">
    <name type="scientific">Oryza punctata</name>
    <name type="common">Red rice</name>
    <dbReference type="NCBI Taxonomy" id="4537"/>
    <lineage>
        <taxon>Eukaryota</taxon>
        <taxon>Viridiplantae</taxon>
        <taxon>Streptophyta</taxon>
        <taxon>Embryophyta</taxon>
        <taxon>Tracheophyta</taxon>
        <taxon>Spermatophyta</taxon>
        <taxon>Magnoliopsida</taxon>
        <taxon>Liliopsida</taxon>
        <taxon>Poales</taxon>
        <taxon>Poaceae</taxon>
        <taxon>BOP clade</taxon>
        <taxon>Oryzoideae</taxon>
        <taxon>Oryzeae</taxon>
        <taxon>Oryzinae</taxon>
        <taxon>Oryza</taxon>
    </lineage>
</organism>
<evidence type="ECO:0000259" key="2">
    <source>
        <dbReference type="Pfam" id="PF13968"/>
    </source>
</evidence>
<dbReference type="Proteomes" id="UP000026962">
    <property type="component" value="Chromosome 4"/>
</dbReference>
<protein>
    <recommendedName>
        <fullName evidence="2">DUF4220 domain-containing protein</fullName>
    </recommendedName>
</protein>
<feature type="transmembrane region" description="Helical" evidence="1">
    <location>
        <begin position="520"/>
        <end position="538"/>
    </location>
</feature>
<feature type="transmembrane region" description="Helical" evidence="1">
    <location>
        <begin position="581"/>
        <end position="600"/>
    </location>
</feature>
<dbReference type="InterPro" id="IPR025315">
    <property type="entry name" value="DUF4220"/>
</dbReference>
<feature type="domain" description="DUF4220" evidence="2">
    <location>
        <begin position="1"/>
        <end position="245"/>
    </location>
</feature>
<evidence type="ECO:0000313" key="4">
    <source>
        <dbReference type="Proteomes" id="UP000026962"/>
    </source>
</evidence>
<feature type="transmembrane region" description="Helical" evidence="1">
    <location>
        <begin position="550"/>
        <end position="569"/>
    </location>
</feature>
<dbReference type="PANTHER" id="PTHR31325">
    <property type="entry name" value="OS01G0798800 PROTEIN-RELATED"/>
    <property type="match status" value="1"/>
</dbReference>
<reference evidence="3" key="2">
    <citation type="submission" date="2018-05" db="EMBL/GenBank/DDBJ databases">
        <title>OpunRS2 (Oryza punctata Reference Sequence Version 2).</title>
        <authorList>
            <person name="Zhang J."/>
            <person name="Kudrna D."/>
            <person name="Lee S."/>
            <person name="Talag J."/>
            <person name="Welchert J."/>
            <person name="Wing R.A."/>
        </authorList>
    </citation>
    <scope>NUCLEOTIDE SEQUENCE [LARGE SCALE GENOMIC DNA]</scope>
</reference>
<dbReference type="Pfam" id="PF13968">
    <property type="entry name" value="DUF4220"/>
    <property type="match status" value="2"/>
</dbReference>
<dbReference type="EnsemblPlants" id="OPUNC04G02140.1">
    <property type="protein sequence ID" value="OPUNC04G02140.1"/>
    <property type="gene ID" value="OPUNC04G02140"/>
</dbReference>
<dbReference type="InterPro" id="IPR007658">
    <property type="entry name" value="DUF594"/>
</dbReference>
<accession>A0A0E0KMM6</accession>
<keyword evidence="1" id="KW-1133">Transmembrane helix</keyword>
<dbReference type="Gramene" id="OPUNC04G02140.1">
    <property type="protein sequence ID" value="OPUNC04G02140.1"/>
    <property type="gene ID" value="OPUNC04G02140"/>
</dbReference>
<proteinExistence type="predicted"/>
<sequence>MLFVGVAKYAEKTLALHRANLANVQSSVERQWRRHRTEGGIRHPPKVSFRADDDDDDVVMKAHALFHICKNSMVDSSVETESDINGAAATTKNTLFALKWNHLIKVMEIELSLMYDFLYTKAAIIHTWYGYCIRALSPLATAVSLVLVELSNQGGRHKQSNIVVTRVLLVATFLLESASLLRALSLTWIGFLLHSKLPPGWIRYEVLCMRRWHRFHCVITSLGWPTKGHAHRQWLGKMWELSMFQMIIFREEERPGVTTSTPDTEHMVKMEAPLRTKRGQQALLDHGLLPDMLPGLVTRKLIELTCEDLARVWSEQQATSAAATDDLETSSSPSFCNVWFFAVSKFFKPQNRWRVSTRVCVGREERLANNLLHYWLKRDNGAALNKYLSRGIELAVKLLVVENKGKVDMVQVILEVWVDMLFYASYPCSKEAHAKQLSQGSELTTVLWLIAENAGLFLVSKTRKETEENWKNRIRPKAKWQLESLMRTDKLRWVMDIIWHALVLARNTILHVWSGCSMEILLGASFLMQLVLAFSAGFRWRGDSTTLRNIIWLFYVGGDYVATLALGHLSVSGTSGKRRLVAFWAPFFLLHLGGPDSITAYELEDNQLSARYVLEFVLRVAGAVYIVYKSISGSWALVPAAWLMLFVGVAKYAEKTLALHGANLANVQSSVERQQRCHRTEGGIRHPPKISFGADDDDGALVMKAHALFHICKNSMVDSSVETESDIDGAAAQTKNTLLALKWNQLFKVMEIELSLIYDFLYTKATIIHTWYGYCIRALSPLATIVSLVLVELSNQGGHHKQSDIVVTRVLLVATFLFESASLLRALSSTWTGFLLHSKLPPGWIRHEVLCMRRWHQFHRVITSLGWPAKVHAHRQWLGKMWELSMFQMIVSREEERSASRRQDQLWDKEYQRYSVKSTISKHVKKLVFEHVKRQFTIMRDEMIREVEQTGVTTSTSMPDTEHMVKMEAPLRTKRGQQALLDHGLLFELRWSLGNELQLGILTWHIATEIYLFKSSKANDAKEGTAIVAQKMNAIRKLSRYMMYLLVVRPDMLPGLVTRKLIELTFEDLARVWSEHQAASAAADDLETSSSPSFCNVWFFVVSKFFELHNRCRVSTRVSDGREEGLANNLLHYWLKRDNGAALNKYLSCGIELAVKLLELEKKGKVDMVQVILEVWVDMLFYASYRCSKEAHAKQLSQGGELTTVLWLVVEHAGLFLVSKTRKEAEENWKNRIRPKAELQLESLIRTDKLS</sequence>
<keyword evidence="1" id="KW-0812">Transmembrane</keyword>
<evidence type="ECO:0000313" key="3">
    <source>
        <dbReference type="EnsemblPlants" id="OPUNC04G02140.1"/>
    </source>
</evidence>
<dbReference type="STRING" id="4537.A0A0E0KMM6"/>
<feature type="domain" description="DUF4220" evidence="2">
    <location>
        <begin position="552"/>
        <end position="888"/>
    </location>
</feature>
<dbReference type="eggNOG" id="ENOG502QQBP">
    <property type="taxonomic scope" value="Eukaryota"/>
</dbReference>
<reference evidence="3" key="1">
    <citation type="submission" date="2015-04" db="UniProtKB">
        <authorList>
            <consortium name="EnsemblPlants"/>
        </authorList>
    </citation>
    <scope>IDENTIFICATION</scope>
</reference>
<name>A0A0E0KMM6_ORYPU</name>
<keyword evidence="4" id="KW-1185">Reference proteome</keyword>
<dbReference type="Pfam" id="PF04578">
    <property type="entry name" value="DUF594"/>
    <property type="match status" value="2"/>
</dbReference>
<dbReference type="AlphaFoldDB" id="A0A0E0KMM6"/>
<evidence type="ECO:0000256" key="1">
    <source>
        <dbReference type="SAM" id="Phobius"/>
    </source>
</evidence>